<proteinExistence type="predicted"/>
<keyword evidence="1" id="KW-0732">Signal</keyword>
<evidence type="ECO:0000313" key="2">
    <source>
        <dbReference type="EMBL" id="KAL2061665.1"/>
    </source>
</evidence>
<comment type="caution">
    <text evidence="2">The sequence shown here is derived from an EMBL/GenBank/DDBJ whole genome shotgun (WGS) entry which is preliminary data.</text>
</comment>
<name>A0ABR4BVM0_9HELO</name>
<dbReference type="Proteomes" id="UP001595075">
    <property type="component" value="Unassembled WGS sequence"/>
</dbReference>
<keyword evidence="3" id="KW-1185">Reference proteome</keyword>
<feature type="signal peptide" evidence="1">
    <location>
        <begin position="1"/>
        <end position="18"/>
    </location>
</feature>
<accession>A0ABR4BVM0</accession>
<organism evidence="2 3">
    <name type="scientific">Oculimacula yallundae</name>
    <dbReference type="NCBI Taxonomy" id="86028"/>
    <lineage>
        <taxon>Eukaryota</taxon>
        <taxon>Fungi</taxon>
        <taxon>Dikarya</taxon>
        <taxon>Ascomycota</taxon>
        <taxon>Pezizomycotina</taxon>
        <taxon>Leotiomycetes</taxon>
        <taxon>Helotiales</taxon>
        <taxon>Ploettnerulaceae</taxon>
        <taxon>Oculimacula</taxon>
    </lineage>
</organism>
<sequence>MPFVAVGWLLWGLPCSVPVVDIWHDVKNILPLKCGNNVIDCSKSVENDAHKTAVRESVNEEIRLTSHTSSLVSEQITTPCRRK</sequence>
<gene>
    <name evidence="2" type="ORF">VTL71DRAFT_7042</name>
</gene>
<evidence type="ECO:0008006" key="4">
    <source>
        <dbReference type="Google" id="ProtNLM"/>
    </source>
</evidence>
<protein>
    <recommendedName>
        <fullName evidence="4">Secreted protein</fullName>
    </recommendedName>
</protein>
<evidence type="ECO:0000256" key="1">
    <source>
        <dbReference type="SAM" id="SignalP"/>
    </source>
</evidence>
<feature type="chain" id="PRO_5045674046" description="Secreted protein" evidence="1">
    <location>
        <begin position="19"/>
        <end position="83"/>
    </location>
</feature>
<reference evidence="2 3" key="1">
    <citation type="journal article" date="2024" name="Commun. Biol.">
        <title>Comparative genomic analysis of thermophilic fungi reveals convergent evolutionary adaptations and gene losses.</title>
        <authorList>
            <person name="Steindorff A.S."/>
            <person name="Aguilar-Pontes M.V."/>
            <person name="Robinson A.J."/>
            <person name="Andreopoulos B."/>
            <person name="LaButti K."/>
            <person name="Kuo A."/>
            <person name="Mondo S."/>
            <person name="Riley R."/>
            <person name="Otillar R."/>
            <person name="Haridas S."/>
            <person name="Lipzen A."/>
            <person name="Grimwood J."/>
            <person name="Schmutz J."/>
            <person name="Clum A."/>
            <person name="Reid I.D."/>
            <person name="Moisan M.C."/>
            <person name="Butler G."/>
            <person name="Nguyen T.T.M."/>
            <person name="Dewar K."/>
            <person name="Conant G."/>
            <person name="Drula E."/>
            <person name="Henrissat B."/>
            <person name="Hansel C."/>
            <person name="Singer S."/>
            <person name="Hutchinson M.I."/>
            <person name="de Vries R.P."/>
            <person name="Natvig D.O."/>
            <person name="Powell A.J."/>
            <person name="Tsang A."/>
            <person name="Grigoriev I.V."/>
        </authorList>
    </citation>
    <scope>NUCLEOTIDE SEQUENCE [LARGE SCALE GENOMIC DNA]</scope>
    <source>
        <strain evidence="2 3">CBS 494.80</strain>
    </source>
</reference>
<evidence type="ECO:0000313" key="3">
    <source>
        <dbReference type="Proteomes" id="UP001595075"/>
    </source>
</evidence>
<dbReference type="EMBL" id="JAZHXI010000018">
    <property type="protein sequence ID" value="KAL2061665.1"/>
    <property type="molecule type" value="Genomic_DNA"/>
</dbReference>